<evidence type="ECO:0000313" key="1">
    <source>
        <dbReference type="EMBL" id="KAK3078178.1"/>
    </source>
</evidence>
<keyword evidence="2" id="KW-1185">Reference proteome</keyword>
<organism evidence="1 2">
    <name type="scientific">Coniosporium uncinatum</name>
    <dbReference type="NCBI Taxonomy" id="93489"/>
    <lineage>
        <taxon>Eukaryota</taxon>
        <taxon>Fungi</taxon>
        <taxon>Dikarya</taxon>
        <taxon>Ascomycota</taxon>
        <taxon>Pezizomycotina</taxon>
        <taxon>Dothideomycetes</taxon>
        <taxon>Dothideomycetes incertae sedis</taxon>
        <taxon>Coniosporium</taxon>
    </lineage>
</organism>
<name>A0ACC3DNN5_9PEZI</name>
<gene>
    <name evidence="1" type="ORF">LTS18_008241</name>
</gene>
<reference evidence="1" key="1">
    <citation type="submission" date="2024-09" db="EMBL/GenBank/DDBJ databases">
        <title>Black Yeasts Isolated from many extreme environments.</title>
        <authorList>
            <person name="Coleine C."/>
            <person name="Stajich J.E."/>
            <person name="Selbmann L."/>
        </authorList>
    </citation>
    <scope>NUCLEOTIDE SEQUENCE</scope>
    <source>
        <strain evidence="1">CCFEE 5737</strain>
    </source>
</reference>
<dbReference type="EMBL" id="JAWDJW010002131">
    <property type="protein sequence ID" value="KAK3078178.1"/>
    <property type="molecule type" value="Genomic_DNA"/>
</dbReference>
<feature type="non-terminal residue" evidence="1">
    <location>
        <position position="236"/>
    </location>
</feature>
<accession>A0ACC3DNN5</accession>
<comment type="caution">
    <text evidence="1">The sequence shown here is derived from an EMBL/GenBank/DDBJ whole genome shotgun (WGS) entry which is preliminary data.</text>
</comment>
<proteinExistence type="predicted"/>
<protein>
    <submittedName>
        <fullName evidence="1">Uncharacterized protein</fullName>
    </submittedName>
</protein>
<dbReference type="Proteomes" id="UP001186974">
    <property type="component" value="Unassembled WGS sequence"/>
</dbReference>
<evidence type="ECO:0000313" key="2">
    <source>
        <dbReference type="Proteomes" id="UP001186974"/>
    </source>
</evidence>
<sequence length="236" mass="24417">MASAGVVHGTAGGTPEQRGSTANSHVNVRDHDAMSDDEDDGYFNVRTGNGPHSPGSIRSQAMSIPTSMTPSTTAASLTALQYLPVPLLVLSSLKTVVLANEAMGRLLNIDLTALSIQEGRSPEDGFPSTSEALRGQTMAQLGIDMLQNGAPIWVVWEEFLDSILDQSSQGTSGTSSTDAQDPGDNGSQGSGASTPMPTKTSSDSDAPKNDPLPLSRSNLAAATVHEVAVDVVIANK</sequence>